<sequence length="228" mass="24172">MLIFSDVLSISLSPCPLPLSVPPPSLSLCPLPLSVPTPSLSLCPLPLSLCAPSLSLCLLPLSLCAPSLSLCPLPLSVPTPSLSLCPLPLSVPPPSAMNAGICVCVLLAAFSGSSLGRPSHSQDEDKPEPPQLDSVMSPQHTRHTRSAPSSGQLIPFSKPAEDEAEDPRTSLRELLARLISRKGSLQRSSSLSSRASGPGPSHKIKDRDYLGWMDFGRRSAEEYEEYSS</sequence>
<keyword evidence="3" id="KW-0964">Secreted</keyword>
<dbReference type="Ensembl" id="ENSOMYT00000165370.1">
    <property type="protein sequence ID" value="ENSOMYP00000115941.1"/>
    <property type="gene ID" value="ENSOMYG00000053775.1"/>
</dbReference>
<keyword evidence="4" id="KW-0765">Sulfation</keyword>
<feature type="domain" description="Gastrin/cholecystokinin peptide hormone" evidence="9">
    <location>
        <begin position="100"/>
        <end position="226"/>
    </location>
</feature>
<name>A0A8K9UXF3_ONCMY</name>
<dbReference type="InterPro" id="IPR015499">
    <property type="entry name" value="CCK-like"/>
</dbReference>
<dbReference type="PANTHER" id="PTHR10786">
    <property type="entry name" value="CHOLECYSTOKININ"/>
    <property type="match status" value="1"/>
</dbReference>
<dbReference type="GO" id="GO:0007586">
    <property type="term" value="P:digestion"/>
    <property type="evidence" value="ECO:0007669"/>
    <property type="project" value="InterPro"/>
</dbReference>
<evidence type="ECO:0000256" key="8">
    <source>
        <dbReference type="SAM" id="MobiDB-lite"/>
    </source>
</evidence>
<evidence type="ECO:0000256" key="6">
    <source>
        <dbReference type="ARBA" id="ARBA00022815"/>
    </source>
</evidence>
<protein>
    <submittedName>
        <fullName evidence="10">Cholecystokinin a</fullName>
    </submittedName>
</protein>
<dbReference type="GeneTree" id="ENSGT00390000003571"/>
<dbReference type="SMART" id="SM00029">
    <property type="entry name" value="GASTRIN"/>
    <property type="match status" value="1"/>
</dbReference>
<reference evidence="10" key="2">
    <citation type="submission" date="2025-08" db="UniProtKB">
        <authorList>
            <consortium name="Ensembl"/>
        </authorList>
    </citation>
    <scope>IDENTIFICATION</scope>
</reference>
<keyword evidence="11" id="KW-1185">Reference proteome</keyword>
<reference evidence="10" key="3">
    <citation type="submission" date="2025-09" db="UniProtKB">
        <authorList>
            <consortium name="Ensembl"/>
        </authorList>
    </citation>
    <scope>IDENTIFICATION</scope>
</reference>
<feature type="compositionally biased region" description="Low complexity" evidence="8">
    <location>
        <begin position="182"/>
        <end position="201"/>
    </location>
</feature>
<evidence type="ECO:0000256" key="1">
    <source>
        <dbReference type="ARBA" id="ARBA00004613"/>
    </source>
</evidence>
<dbReference type="InterPro" id="IPR001651">
    <property type="entry name" value="Gastrin/CCK"/>
</dbReference>
<accession>A0A8K9UXF3</accession>
<feature type="region of interest" description="Disordered" evidence="8">
    <location>
        <begin position="116"/>
        <end position="168"/>
    </location>
</feature>
<dbReference type="Pfam" id="PF00918">
    <property type="entry name" value="Gastrin"/>
    <property type="match status" value="1"/>
</dbReference>
<evidence type="ECO:0000256" key="7">
    <source>
        <dbReference type="RuleBase" id="RU004362"/>
    </source>
</evidence>
<evidence type="ECO:0000256" key="4">
    <source>
        <dbReference type="ARBA" id="ARBA00022641"/>
    </source>
</evidence>
<reference evidence="10" key="1">
    <citation type="submission" date="2020-07" db="EMBL/GenBank/DDBJ databases">
        <title>A long reads based de novo assembly of the rainbow trout Arlee double haploid line genome.</title>
        <authorList>
            <person name="Gao G."/>
            <person name="Palti Y."/>
        </authorList>
    </citation>
    <scope>NUCLEOTIDE SEQUENCE [LARGE SCALE GENOMIC DNA]</scope>
</reference>
<evidence type="ECO:0000256" key="2">
    <source>
        <dbReference type="ARBA" id="ARBA00006273"/>
    </source>
</evidence>
<comment type="subcellular location">
    <subcellularLocation>
        <location evidence="1 7">Secreted</location>
    </subcellularLocation>
</comment>
<gene>
    <name evidence="10" type="primary">LOC118944827</name>
</gene>
<evidence type="ECO:0000256" key="5">
    <source>
        <dbReference type="ARBA" id="ARBA00022685"/>
    </source>
</evidence>
<keyword evidence="5" id="KW-0165">Cleavage on pair of basic residues</keyword>
<evidence type="ECO:0000313" key="11">
    <source>
        <dbReference type="Proteomes" id="UP000694395"/>
    </source>
</evidence>
<dbReference type="InterPro" id="IPR013152">
    <property type="entry name" value="Gastrin/cholecystokinin_CS"/>
</dbReference>
<evidence type="ECO:0000313" key="10">
    <source>
        <dbReference type="Ensembl" id="ENSOMYP00000115941.1"/>
    </source>
</evidence>
<proteinExistence type="inferred from homology"/>
<dbReference type="PANTHER" id="PTHR10786:SF0">
    <property type="entry name" value="CHOLECYSTOKININ"/>
    <property type="match status" value="1"/>
</dbReference>
<keyword evidence="6" id="KW-0027">Amidation</keyword>
<dbReference type="PROSITE" id="PS00259">
    <property type="entry name" value="GASTRIN"/>
    <property type="match status" value="1"/>
</dbReference>
<feature type="region of interest" description="Disordered" evidence="8">
    <location>
        <begin position="182"/>
        <end position="207"/>
    </location>
</feature>
<evidence type="ECO:0000256" key="3">
    <source>
        <dbReference type="ARBA" id="ARBA00022525"/>
    </source>
</evidence>
<comment type="similarity">
    <text evidence="2 7">Belongs to the gastrin/cholecystokinin family.</text>
</comment>
<evidence type="ECO:0000259" key="9">
    <source>
        <dbReference type="Pfam" id="PF00918"/>
    </source>
</evidence>
<dbReference type="AlphaFoldDB" id="A0A8K9UXF3"/>
<dbReference type="GO" id="GO:0005184">
    <property type="term" value="F:neuropeptide hormone activity"/>
    <property type="evidence" value="ECO:0007669"/>
    <property type="project" value="InterPro"/>
</dbReference>
<organism evidence="10 11">
    <name type="scientific">Oncorhynchus mykiss</name>
    <name type="common">Rainbow trout</name>
    <name type="synonym">Salmo gairdneri</name>
    <dbReference type="NCBI Taxonomy" id="8022"/>
    <lineage>
        <taxon>Eukaryota</taxon>
        <taxon>Metazoa</taxon>
        <taxon>Chordata</taxon>
        <taxon>Craniata</taxon>
        <taxon>Vertebrata</taxon>
        <taxon>Euteleostomi</taxon>
        <taxon>Actinopterygii</taxon>
        <taxon>Neopterygii</taxon>
        <taxon>Teleostei</taxon>
        <taxon>Protacanthopterygii</taxon>
        <taxon>Salmoniformes</taxon>
        <taxon>Salmonidae</taxon>
        <taxon>Salmoninae</taxon>
        <taxon>Oncorhynchus</taxon>
    </lineage>
</organism>
<dbReference type="Proteomes" id="UP000694395">
    <property type="component" value="Chromosome 3"/>
</dbReference>
<dbReference type="GO" id="GO:0005615">
    <property type="term" value="C:extracellular space"/>
    <property type="evidence" value="ECO:0007669"/>
    <property type="project" value="TreeGrafter"/>
</dbReference>
<dbReference type="GO" id="GO:0030424">
    <property type="term" value="C:axon"/>
    <property type="evidence" value="ECO:0007669"/>
    <property type="project" value="TreeGrafter"/>
</dbReference>